<keyword evidence="3" id="KW-1185">Reference proteome</keyword>
<dbReference type="Proteomes" id="UP000479710">
    <property type="component" value="Unassembled WGS sequence"/>
</dbReference>
<evidence type="ECO:0000313" key="2">
    <source>
        <dbReference type="EMBL" id="KAF0904733.1"/>
    </source>
</evidence>
<feature type="compositionally biased region" description="Low complexity" evidence="1">
    <location>
        <begin position="61"/>
        <end position="73"/>
    </location>
</feature>
<comment type="caution">
    <text evidence="2">The sequence shown here is derived from an EMBL/GenBank/DDBJ whole genome shotgun (WGS) entry which is preliminary data.</text>
</comment>
<feature type="region of interest" description="Disordered" evidence="1">
    <location>
        <begin position="50"/>
        <end position="94"/>
    </location>
</feature>
<feature type="compositionally biased region" description="Gly residues" evidence="1">
    <location>
        <begin position="74"/>
        <end position="86"/>
    </location>
</feature>
<proteinExistence type="predicted"/>
<organism evidence="2 3">
    <name type="scientific">Oryza meyeriana var. granulata</name>
    <dbReference type="NCBI Taxonomy" id="110450"/>
    <lineage>
        <taxon>Eukaryota</taxon>
        <taxon>Viridiplantae</taxon>
        <taxon>Streptophyta</taxon>
        <taxon>Embryophyta</taxon>
        <taxon>Tracheophyta</taxon>
        <taxon>Spermatophyta</taxon>
        <taxon>Magnoliopsida</taxon>
        <taxon>Liliopsida</taxon>
        <taxon>Poales</taxon>
        <taxon>Poaceae</taxon>
        <taxon>BOP clade</taxon>
        <taxon>Oryzoideae</taxon>
        <taxon>Oryzeae</taxon>
        <taxon>Oryzinae</taxon>
        <taxon>Oryza</taxon>
        <taxon>Oryza meyeriana</taxon>
    </lineage>
</organism>
<protein>
    <submittedName>
        <fullName evidence="2">Uncharacterized protein</fullName>
    </submittedName>
</protein>
<gene>
    <name evidence="2" type="ORF">E2562_036865</name>
</gene>
<reference evidence="2 3" key="1">
    <citation type="submission" date="2019-11" db="EMBL/GenBank/DDBJ databases">
        <title>Whole genome sequence of Oryza granulata.</title>
        <authorList>
            <person name="Li W."/>
        </authorList>
    </citation>
    <scope>NUCLEOTIDE SEQUENCE [LARGE SCALE GENOMIC DNA]</scope>
    <source>
        <strain evidence="3">cv. Menghai</strain>
        <tissue evidence="2">Leaf</tissue>
    </source>
</reference>
<name>A0A6G1CZ11_9ORYZ</name>
<dbReference type="AlphaFoldDB" id="A0A6G1CZ11"/>
<accession>A0A6G1CZ11</accession>
<evidence type="ECO:0000313" key="3">
    <source>
        <dbReference type="Proteomes" id="UP000479710"/>
    </source>
</evidence>
<evidence type="ECO:0000256" key="1">
    <source>
        <dbReference type="SAM" id="MobiDB-lite"/>
    </source>
</evidence>
<sequence>MEEDKQLHQQQEEAIEAKAASVRVLSSSEAVDRLHKSVLSSEAVDVRRVVGGETGRRHPARQPLAAPQAAAEDGQGGRAAADGGGAQLPPVPILNDVTGILKPFTSRTDSSSSID</sequence>
<dbReference type="EMBL" id="SPHZ02000008">
    <property type="protein sequence ID" value="KAF0904733.1"/>
    <property type="molecule type" value="Genomic_DNA"/>
</dbReference>